<gene>
    <name evidence="7" type="ORF">LMG28138_01244</name>
</gene>
<dbReference type="PIRSF" id="PIRSF036557">
    <property type="entry name" value="XdhA_RC"/>
    <property type="match status" value="1"/>
</dbReference>
<dbReference type="GO" id="GO:0051537">
    <property type="term" value="F:2 iron, 2 sulfur cluster binding"/>
    <property type="evidence" value="ECO:0007669"/>
    <property type="project" value="InterPro"/>
</dbReference>
<dbReference type="SUPFAM" id="SSF47741">
    <property type="entry name" value="CO dehydrogenase ISP C-domain like"/>
    <property type="match status" value="1"/>
</dbReference>
<keyword evidence="8" id="KW-1185">Reference proteome</keyword>
<dbReference type="InterPro" id="IPR036884">
    <property type="entry name" value="2Fe-2S-bd_dom_sf"/>
</dbReference>
<dbReference type="GO" id="GO:0005506">
    <property type="term" value="F:iron ion binding"/>
    <property type="evidence" value="ECO:0007669"/>
    <property type="project" value="InterPro"/>
</dbReference>
<dbReference type="InterPro" id="IPR006058">
    <property type="entry name" value="2Fe2S_fd_BS"/>
</dbReference>
<keyword evidence="1" id="KW-0285">Flavoprotein</keyword>
<dbReference type="InterPro" id="IPR036318">
    <property type="entry name" value="FAD-bd_PCMH-like_sf"/>
</dbReference>
<dbReference type="SUPFAM" id="SSF56176">
    <property type="entry name" value="FAD-binding/transporter-associated domain-like"/>
    <property type="match status" value="1"/>
</dbReference>
<dbReference type="NCBIfam" id="TIGR02963">
    <property type="entry name" value="xanthine_xdhA"/>
    <property type="match status" value="1"/>
</dbReference>
<evidence type="ECO:0000256" key="4">
    <source>
        <dbReference type="ARBA" id="ARBA00023002"/>
    </source>
</evidence>
<dbReference type="InterPro" id="IPR012175">
    <property type="entry name" value="Xanth_DH_ssu_bac"/>
</dbReference>
<dbReference type="PANTHER" id="PTHR45444">
    <property type="entry name" value="XANTHINE DEHYDROGENASE"/>
    <property type="match status" value="1"/>
</dbReference>
<sequence>MDTHTIRYLHRGEYREVGNLPATRTVLQHLREDLHCTGTKEGCAEGDCGACTVVVGEADGTGGVTLRAVNSCIQFLPTLDGRALFTVEDLRRADGSLHPVQQAMVDCHGSQCGFCTPGFVMSMWALYQDQDPAAGAPTRQEIDEALAGNLCRCTGYRPIIAAAQAMVDYVPQPGDRLDRKALAKRLGALRRDDTFEYPFVDLAGASRRFFAPRSLDEFARLRAAHPEARVLAGSTDLGLWVTKQFRELGDILYIGNVAELRDIEADGEVLTIGAAASLQEAFAAIATDYPEVAEIWQRFASVPIRNAGTLGGNVANGSPIGDSMPALIALGAQVVLREGTRSRTMPLDAFYLGYQKTALNPGEFIAAIGVPRPTQDLSFRTYKLSKRYDSDISAVCAAFAIHLSNGHISSARIAFGGMAATPKRAAAAEAALIGAQWSEQAARAAMDALAVDYQPLTDMRASDRYRAKTARNLLYRFWLETREEKPLDMANVNVFTPIFTSASSAEPGTEPGAATSA</sequence>
<dbReference type="InterPro" id="IPR001041">
    <property type="entry name" value="2Fe-2S_ferredoxin-type"/>
</dbReference>
<evidence type="ECO:0000256" key="2">
    <source>
        <dbReference type="ARBA" id="ARBA00022723"/>
    </source>
</evidence>
<keyword evidence="5" id="KW-0408">Iron</keyword>
<reference evidence="7 8" key="1">
    <citation type="submission" date="2020-04" db="EMBL/GenBank/DDBJ databases">
        <authorList>
            <person name="De Canck E."/>
        </authorList>
    </citation>
    <scope>NUCLEOTIDE SEQUENCE [LARGE SCALE GENOMIC DNA]</scope>
    <source>
        <strain evidence="7 8">LMG 28138</strain>
    </source>
</reference>
<dbReference type="GO" id="GO:0071949">
    <property type="term" value="F:FAD binding"/>
    <property type="evidence" value="ECO:0007669"/>
    <property type="project" value="InterPro"/>
</dbReference>
<dbReference type="EMBL" id="CADIKM010000004">
    <property type="protein sequence ID" value="CAB3781556.1"/>
    <property type="molecule type" value="Genomic_DNA"/>
</dbReference>
<dbReference type="Gene3D" id="1.10.150.120">
    <property type="entry name" value="[2Fe-2S]-binding domain"/>
    <property type="match status" value="1"/>
</dbReference>
<keyword evidence="4" id="KW-0560">Oxidoreductase</keyword>
<dbReference type="Gene3D" id="3.30.390.50">
    <property type="entry name" value="CO dehydrogenase flavoprotein, C-terminal domain"/>
    <property type="match status" value="1"/>
</dbReference>
<dbReference type="SUPFAM" id="SSF54292">
    <property type="entry name" value="2Fe-2S ferredoxin-like"/>
    <property type="match status" value="1"/>
</dbReference>
<accession>A0A6S7AY97</accession>
<evidence type="ECO:0000259" key="6">
    <source>
        <dbReference type="PROSITE" id="PS51387"/>
    </source>
</evidence>
<dbReference type="InterPro" id="IPR016208">
    <property type="entry name" value="Ald_Oxase/xanthine_DH-like"/>
</dbReference>
<dbReference type="Gene3D" id="3.30.43.10">
    <property type="entry name" value="Uridine Diphospho-n-acetylenolpyruvylglucosamine Reductase, domain 2"/>
    <property type="match status" value="1"/>
</dbReference>
<dbReference type="InterPro" id="IPR016166">
    <property type="entry name" value="FAD-bd_PCMH"/>
</dbReference>
<dbReference type="InterPro" id="IPR036010">
    <property type="entry name" value="2Fe-2S_ferredoxin-like_sf"/>
</dbReference>
<dbReference type="InterPro" id="IPR016167">
    <property type="entry name" value="FAD-bd_PCMH_sub1"/>
</dbReference>
<dbReference type="InterPro" id="IPR005107">
    <property type="entry name" value="CO_DH_flav_C"/>
</dbReference>
<dbReference type="Pfam" id="PF03450">
    <property type="entry name" value="CO_deh_flav_C"/>
    <property type="match status" value="1"/>
</dbReference>
<evidence type="ECO:0000313" key="7">
    <source>
        <dbReference type="EMBL" id="CAB3781556.1"/>
    </source>
</evidence>
<dbReference type="RefSeq" id="WP_175103793.1">
    <property type="nucleotide sequence ID" value="NZ_CADIKM010000004.1"/>
</dbReference>
<dbReference type="AlphaFoldDB" id="A0A6S7AY97"/>
<dbReference type="CDD" id="cd00207">
    <property type="entry name" value="fer2"/>
    <property type="match status" value="1"/>
</dbReference>
<dbReference type="InterPro" id="IPR016169">
    <property type="entry name" value="FAD-bd_PCMH_sub2"/>
</dbReference>
<dbReference type="GO" id="GO:0004854">
    <property type="term" value="F:xanthine dehydrogenase activity"/>
    <property type="evidence" value="ECO:0007669"/>
    <property type="project" value="InterPro"/>
</dbReference>
<dbReference type="Gene3D" id="3.10.20.30">
    <property type="match status" value="1"/>
</dbReference>
<evidence type="ECO:0000313" key="8">
    <source>
        <dbReference type="Proteomes" id="UP000494115"/>
    </source>
</evidence>
<name>A0A6S7AY97_9BURK</name>
<evidence type="ECO:0000256" key="3">
    <source>
        <dbReference type="ARBA" id="ARBA00022827"/>
    </source>
</evidence>
<keyword evidence="3" id="KW-0274">FAD</keyword>
<evidence type="ECO:0000256" key="5">
    <source>
        <dbReference type="ARBA" id="ARBA00023004"/>
    </source>
</evidence>
<dbReference type="InterPro" id="IPR012675">
    <property type="entry name" value="Beta-grasp_dom_sf"/>
</dbReference>
<evidence type="ECO:0000256" key="1">
    <source>
        <dbReference type="ARBA" id="ARBA00022630"/>
    </source>
</evidence>
<organism evidence="7 8">
    <name type="scientific">Pararobbsia alpina</name>
    <dbReference type="NCBI Taxonomy" id="621374"/>
    <lineage>
        <taxon>Bacteria</taxon>
        <taxon>Pseudomonadati</taxon>
        <taxon>Pseudomonadota</taxon>
        <taxon>Betaproteobacteria</taxon>
        <taxon>Burkholderiales</taxon>
        <taxon>Burkholderiaceae</taxon>
        <taxon>Pararobbsia</taxon>
    </lineage>
</organism>
<dbReference type="PROSITE" id="PS51387">
    <property type="entry name" value="FAD_PCMH"/>
    <property type="match status" value="1"/>
</dbReference>
<dbReference type="Gene3D" id="3.30.465.10">
    <property type="match status" value="1"/>
</dbReference>
<dbReference type="SUPFAM" id="SSF55447">
    <property type="entry name" value="CO dehydrogenase flavoprotein C-terminal domain-like"/>
    <property type="match status" value="1"/>
</dbReference>
<dbReference type="PROSITE" id="PS00197">
    <property type="entry name" value="2FE2S_FER_1"/>
    <property type="match status" value="1"/>
</dbReference>
<protein>
    <recommendedName>
        <fullName evidence="6">FAD-binding PCMH-type domain-containing protein</fullName>
    </recommendedName>
</protein>
<proteinExistence type="predicted"/>
<dbReference type="SMART" id="SM01092">
    <property type="entry name" value="CO_deh_flav_C"/>
    <property type="match status" value="1"/>
</dbReference>
<dbReference type="InterPro" id="IPR014307">
    <property type="entry name" value="Xanthine_DH_ssu"/>
</dbReference>
<feature type="domain" description="FAD-binding PCMH-type" evidence="6">
    <location>
        <begin position="202"/>
        <end position="375"/>
    </location>
</feature>
<dbReference type="Proteomes" id="UP000494115">
    <property type="component" value="Unassembled WGS sequence"/>
</dbReference>
<keyword evidence="2" id="KW-0479">Metal-binding</keyword>
<dbReference type="Pfam" id="PF00941">
    <property type="entry name" value="FAD_binding_5"/>
    <property type="match status" value="1"/>
</dbReference>
<dbReference type="Pfam" id="PF01799">
    <property type="entry name" value="Fer2_2"/>
    <property type="match status" value="1"/>
</dbReference>
<dbReference type="InterPro" id="IPR002888">
    <property type="entry name" value="2Fe-2S-bd"/>
</dbReference>
<dbReference type="InterPro" id="IPR036683">
    <property type="entry name" value="CO_DH_flav_C_dom_sf"/>
</dbReference>
<dbReference type="PANTHER" id="PTHR45444:SF3">
    <property type="entry name" value="XANTHINE DEHYDROGENASE"/>
    <property type="match status" value="1"/>
</dbReference>
<dbReference type="InterPro" id="IPR002346">
    <property type="entry name" value="Mopterin_DH_FAD-bd"/>
</dbReference>